<dbReference type="SUPFAM" id="SSF141571">
    <property type="entry name" value="Pentapeptide repeat-like"/>
    <property type="match status" value="2"/>
</dbReference>
<dbReference type="GeneID" id="73044987"/>
<dbReference type="AlphaFoldDB" id="A0ABD5Q2P2"/>
<dbReference type="Pfam" id="PF00805">
    <property type="entry name" value="Pentapeptide"/>
    <property type="match status" value="3"/>
</dbReference>
<dbReference type="PANTHER" id="PTHR47485">
    <property type="entry name" value="THYLAKOID LUMENAL 17.4 KDA PROTEIN, CHLOROPLASTIC"/>
    <property type="match status" value="1"/>
</dbReference>
<evidence type="ECO:0000259" key="3">
    <source>
        <dbReference type="Pfam" id="PF07885"/>
    </source>
</evidence>
<dbReference type="SUPFAM" id="SSF81324">
    <property type="entry name" value="Voltage-gated potassium channels"/>
    <property type="match status" value="1"/>
</dbReference>
<feature type="domain" description="Potassium channel" evidence="3">
    <location>
        <begin position="420"/>
        <end position="492"/>
    </location>
</feature>
<feature type="transmembrane region" description="Helical" evidence="2">
    <location>
        <begin position="413"/>
        <end position="433"/>
    </location>
</feature>
<keyword evidence="2" id="KW-1133">Transmembrane helix</keyword>
<keyword evidence="2" id="KW-0472">Membrane</keyword>
<comment type="caution">
    <text evidence="4">The sequence shown here is derived from an EMBL/GenBank/DDBJ whole genome shotgun (WGS) entry which is preliminary data.</text>
</comment>
<dbReference type="InterPro" id="IPR013099">
    <property type="entry name" value="K_chnl_dom"/>
</dbReference>
<dbReference type="Gene3D" id="1.10.287.70">
    <property type="match status" value="1"/>
</dbReference>
<gene>
    <name evidence="4" type="ORF">ACFO9K_08640</name>
</gene>
<keyword evidence="1" id="KW-0677">Repeat</keyword>
<dbReference type="Proteomes" id="UP001595945">
    <property type="component" value="Unassembled WGS sequence"/>
</dbReference>
<protein>
    <submittedName>
        <fullName evidence="4">Pentapeptide repeat-containing protein</fullName>
    </submittedName>
</protein>
<feature type="transmembrane region" description="Helical" evidence="2">
    <location>
        <begin position="468"/>
        <end position="488"/>
    </location>
</feature>
<dbReference type="Gene3D" id="2.160.20.80">
    <property type="entry name" value="E3 ubiquitin-protein ligase SopA"/>
    <property type="match status" value="2"/>
</dbReference>
<evidence type="ECO:0000313" key="5">
    <source>
        <dbReference type="Proteomes" id="UP001595945"/>
    </source>
</evidence>
<keyword evidence="5" id="KW-1185">Reference proteome</keyword>
<name>A0ABD5Q2P2_9EURY</name>
<evidence type="ECO:0000313" key="4">
    <source>
        <dbReference type="EMBL" id="MFC4824329.1"/>
    </source>
</evidence>
<evidence type="ECO:0000256" key="2">
    <source>
        <dbReference type="SAM" id="Phobius"/>
    </source>
</evidence>
<evidence type="ECO:0000256" key="1">
    <source>
        <dbReference type="ARBA" id="ARBA00022737"/>
    </source>
</evidence>
<reference evidence="4 5" key="1">
    <citation type="journal article" date="2019" name="Int. J. Syst. Evol. Microbiol.">
        <title>The Global Catalogue of Microorganisms (GCM) 10K type strain sequencing project: providing services to taxonomists for standard genome sequencing and annotation.</title>
        <authorList>
            <consortium name="The Broad Institute Genomics Platform"/>
            <consortium name="The Broad Institute Genome Sequencing Center for Infectious Disease"/>
            <person name="Wu L."/>
            <person name="Ma J."/>
        </authorList>
    </citation>
    <scope>NUCLEOTIDE SEQUENCE [LARGE SCALE GENOMIC DNA]</scope>
    <source>
        <strain evidence="4 5">XZYJ18</strain>
    </source>
</reference>
<proteinExistence type="predicted"/>
<keyword evidence="2" id="KW-0812">Transmembrane</keyword>
<sequence length="494" mass="55063">MSDTEYCRYEIDESLPGELEGRPCNRTVWEDASNGYCIWHTDQKDKPAKELLTARVDDQERLDRAKLRATDLTDVPLKSAGLVKANLRYTNLEEKDLREADLRKADLLGANLAGADFRAAEMWQVDFREADVSNANFRCADCTGSILRGVDLSGENCHRVDLSEADLQNVSAERAGLFEADIRKADCRDATLTEANLRHADCSGADFSDADLRHAYLTGADLSNASLRDADLSNATLRDADFSGADLRNVDLRDCSMERATLSGADLRGADLTGAEIHDVDFSGVEVDRRTDFDVASVYEPRGDRAATGHDGSLPSFGDAPLKSARLRAKRFLHRLKNGGEDFAGNQALEKSVDSNRTIQRLLRNNSVTEQIPEYHVQEKQAQRKLRLSEGQRLRWMGLAAHRWVMLYGERPWRVVGTSLLIIIGSAYVYTIAPFKPNGTFLDNLYFSMITFTTLGYGDLTPQGWGRALAMFESFIGMLLASLLLFVLTRRATR</sequence>
<dbReference type="InterPro" id="IPR001646">
    <property type="entry name" value="5peptide_repeat"/>
</dbReference>
<dbReference type="RefSeq" id="WP_254269921.1">
    <property type="nucleotide sequence ID" value="NZ_CP100400.1"/>
</dbReference>
<organism evidence="4 5">
    <name type="scientific">Halorussus aquaticus</name>
    <dbReference type="NCBI Taxonomy" id="2953748"/>
    <lineage>
        <taxon>Archaea</taxon>
        <taxon>Methanobacteriati</taxon>
        <taxon>Methanobacteriota</taxon>
        <taxon>Stenosarchaea group</taxon>
        <taxon>Halobacteria</taxon>
        <taxon>Halobacteriales</taxon>
        <taxon>Haladaptataceae</taxon>
        <taxon>Halorussus</taxon>
    </lineage>
</organism>
<accession>A0ABD5Q2P2</accession>
<dbReference type="PANTHER" id="PTHR47485:SF1">
    <property type="entry name" value="THYLAKOID LUMENAL 17.4 KDA PROTEIN, CHLOROPLASTIC"/>
    <property type="match status" value="1"/>
</dbReference>
<dbReference type="Pfam" id="PF07885">
    <property type="entry name" value="Ion_trans_2"/>
    <property type="match status" value="1"/>
</dbReference>
<dbReference type="EMBL" id="JBHSHT010000001">
    <property type="protein sequence ID" value="MFC4824329.1"/>
    <property type="molecule type" value="Genomic_DNA"/>
</dbReference>